<dbReference type="AlphaFoldDB" id="A0A7Z0QQ54"/>
<name>A0A7Z0QQ54_9GAMM</name>
<accession>A0A7Z0QQ54</accession>
<comment type="caution">
    <text evidence="3">The sequence shown here is derived from an EMBL/GenBank/DDBJ whole genome shotgun (WGS) entry which is preliminary data.</text>
</comment>
<proteinExistence type="predicted"/>
<feature type="region of interest" description="Disordered" evidence="1">
    <location>
        <begin position="79"/>
        <end position="112"/>
    </location>
</feature>
<gene>
    <name evidence="3" type="ORF">H0E82_05110</name>
</gene>
<feature type="compositionally biased region" description="Basic and acidic residues" evidence="1">
    <location>
        <begin position="102"/>
        <end position="112"/>
    </location>
</feature>
<dbReference type="RefSeq" id="WP_180544380.1">
    <property type="nucleotide sequence ID" value="NZ_JACCJZ010000011.1"/>
</dbReference>
<keyword evidence="2" id="KW-0732">Signal</keyword>
<feature type="signal peptide" evidence="2">
    <location>
        <begin position="1"/>
        <end position="32"/>
    </location>
</feature>
<feature type="chain" id="PRO_5030537328" evidence="2">
    <location>
        <begin position="33"/>
        <end position="132"/>
    </location>
</feature>
<sequence>MTPTKMLTRWMWPAVLATGLGTAAMLPAPAQANDDLVRVIVDVADVMMRGSTPYYRHGGYDDRLQVSYDRYGRPVYYRSVPRHHNNYRPGPPPHARAYGYRNDNRHRQTKCDSRGRCTVQYYDPRQDRRNRR</sequence>
<organism evidence="3 4">
    <name type="scientific">Luteimonas deserti</name>
    <dbReference type="NCBI Taxonomy" id="2752306"/>
    <lineage>
        <taxon>Bacteria</taxon>
        <taxon>Pseudomonadati</taxon>
        <taxon>Pseudomonadota</taxon>
        <taxon>Gammaproteobacteria</taxon>
        <taxon>Lysobacterales</taxon>
        <taxon>Lysobacteraceae</taxon>
        <taxon>Luteimonas</taxon>
    </lineage>
</organism>
<evidence type="ECO:0000256" key="1">
    <source>
        <dbReference type="SAM" id="MobiDB-lite"/>
    </source>
</evidence>
<evidence type="ECO:0000256" key="2">
    <source>
        <dbReference type="SAM" id="SignalP"/>
    </source>
</evidence>
<dbReference type="EMBL" id="JACCJZ010000011">
    <property type="protein sequence ID" value="NYZ62144.1"/>
    <property type="molecule type" value="Genomic_DNA"/>
</dbReference>
<reference evidence="3 4" key="1">
    <citation type="submission" date="2020-07" db="EMBL/GenBank/DDBJ databases">
        <title>isolation of Luteimonas sp. SJ-16.</title>
        <authorList>
            <person name="Huang X.-X."/>
            <person name="Xu L."/>
            <person name="Sun J.-Q."/>
        </authorList>
    </citation>
    <scope>NUCLEOTIDE SEQUENCE [LARGE SCALE GENOMIC DNA]</scope>
    <source>
        <strain evidence="3 4">SJ-16</strain>
    </source>
</reference>
<protein>
    <submittedName>
        <fullName evidence="3">Uncharacterized protein</fullName>
    </submittedName>
</protein>
<evidence type="ECO:0000313" key="3">
    <source>
        <dbReference type="EMBL" id="NYZ62144.1"/>
    </source>
</evidence>
<dbReference type="Proteomes" id="UP000589896">
    <property type="component" value="Unassembled WGS sequence"/>
</dbReference>
<evidence type="ECO:0000313" key="4">
    <source>
        <dbReference type="Proteomes" id="UP000589896"/>
    </source>
</evidence>
<keyword evidence="4" id="KW-1185">Reference proteome</keyword>